<dbReference type="OrthoDB" id="9798604at2"/>
<name>A0A1M5E2P4_9BACT</name>
<reference evidence="7 8" key="1">
    <citation type="submission" date="2016-11" db="EMBL/GenBank/DDBJ databases">
        <authorList>
            <person name="Jaros S."/>
            <person name="Januszkiewicz K."/>
            <person name="Wedrychowicz H."/>
        </authorList>
    </citation>
    <scope>NUCLEOTIDE SEQUENCE [LARGE SCALE GENOMIC DNA]</scope>
    <source>
        <strain evidence="7 8">DSM 18119</strain>
    </source>
</reference>
<evidence type="ECO:0000313" key="8">
    <source>
        <dbReference type="Proteomes" id="UP000184048"/>
    </source>
</evidence>
<dbReference type="PANTHER" id="PTHR42784">
    <property type="entry name" value="PYRANOSE 2-OXIDASE"/>
    <property type="match status" value="1"/>
</dbReference>
<dbReference type="InterPro" id="IPR007867">
    <property type="entry name" value="GMC_OxRtase_C"/>
</dbReference>
<keyword evidence="4" id="KW-0274">FAD</keyword>
<organism evidence="7 8">
    <name type="scientific">Flavisolibacter ginsengisoli DSM 18119</name>
    <dbReference type="NCBI Taxonomy" id="1121884"/>
    <lineage>
        <taxon>Bacteria</taxon>
        <taxon>Pseudomonadati</taxon>
        <taxon>Bacteroidota</taxon>
        <taxon>Chitinophagia</taxon>
        <taxon>Chitinophagales</taxon>
        <taxon>Chitinophagaceae</taxon>
        <taxon>Flavisolibacter</taxon>
    </lineage>
</organism>
<dbReference type="Gene3D" id="3.50.50.60">
    <property type="entry name" value="FAD/NAD(P)-binding domain"/>
    <property type="match status" value="2"/>
</dbReference>
<proteinExistence type="inferred from homology"/>
<feature type="domain" description="Glucose-methanol-choline oxidoreductase C-terminal" evidence="6">
    <location>
        <begin position="411"/>
        <end position="532"/>
    </location>
</feature>
<evidence type="ECO:0000256" key="4">
    <source>
        <dbReference type="ARBA" id="ARBA00022827"/>
    </source>
</evidence>
<dbReference type="GO" id="GO:0016614">
    <property type="term" value="F:oxidoreductase activity, acting on CH-OH group of donors"/>
    <property type="evidence" value="ECO:0007669"/>
    <property type="project" value="InterPro"/>
</dbReference>
<sequence length="542" mass="61455">MYSETVYDLCIVGSGPSGIILGLEFTSLNPNKKVLLVEYGPKGILKNNDLDNSIQNKNKINHHDPYECTNKGLGGTSATWGGRCVMYDEVDFVNRPIIGDNCTWDQDLFQEVKSYLKSSAEYFECGEPIFNSNELIKEKRIAENFSEGDVTDSVLERWSMPTRFGQRYKKEIAERNNLTILFGFEARDFLKSKKDNSLSFLKVRNLYNKGTMEVRAKAFVLCAGAQESTRILLRNKQIFESIGGPPCSLGKYYQGHLSGKIASVRFNGDPRRTDFSFIKDSDGIYVRRRFQFNKDYLVKENLLNTAIWLDNPLYFDPKHKSGAMSFMYLAMLMPFIGKRLAPPAIAHSITKGKVQDVSKHVINIIKGFPGSLLKPASIFYKRYCLKRKLPGVFLYSPQNCYALHFHAEQIPTDENRMELAEDNETLVIHYSLTNDDIESVIRLHEKLDKHLRSNNCGKLEYWYPPAELKAAIKNMSKDGIHQCGTTRIANSSDKGVVDRSLKVWGTENLYVCSSSVFPTSGQANPTFLLGAFAVRLAHHLSK</sequence>
<evidence type="ECO:0000256" key="3">
    <source>
        <dbReference type="ARBA" id="ARBA00022630"/>
    </source>
</evidence>
<dbReference type="SUPFAM" id="SSF51905">
    <property type="entry name" value="FAD/NAD(P)-binding domain"/>
    <property type="match status" value="1"/>
</dbReference>
<evidence type="ECO:0000259" key="6">
    <source>
        <dbReference type="Pfam" id="PF05199"/>
    </source>
</evidence>
<dbReference type="InterPro" id="IPR051473">
    <property type="entry name" value="P2Ox-like"/>
</dbReference>
<evidence type="ECO:0000256" key="2">
    <source>
        <dbReference type="ARBA" id="ARBA00010790"/>
    </source>
</evidence>
<evidence type="ECO:0000256" key="5">
    <source>
        <dbReference type="ARBA" id="ARBA00023002"/>
    </source>
</evidence>
<dbReference type="EMBL" id="FQUU01000017">
    <property type="protein sequence ID" value="SHF73341.1"/>
    <property type="molecule type" value="Genomic_DNA"/>
</dbReference>
<gene>
    <name evidence="7" type="ORF">SAMN02745131_03394</name>
</gene>
<dbReference type="InterPro" id="IPR036188">
    <property type="entry name" value="FAD/NAD-bd_sf"/>
</dbReference>
<comment type="cofactor">
    <cofactor evidence="1">
        <name>FAD</name>
        <dbReference type="ChEBI" id="CHEBI:57692"/>
    </cofactor>
</comment>
<dbReference type="STRING" id="1121884.SAMN02745131_03394"/>
<comment type="similarity">
    <text evidence="2">Belongs to the GMC oxidoreductase family.</text>
</comment>
<keyword evidence="5" id="KW-0560">Oxidoreductase</keyword>
<keyword evidence="8" id="KW-1185">Reference proteome</keyword>
<dbReference type="PANTHER" id="PTHR42784:SF1">
    <property type="entry name" value="PYRANOSE 2-OXIDASE"/>
    <property type="match status" value="1"/>
</dbReference>
<evidence type="ECO:0000256" key="1">
    <source>
        <dbReference type="ARBA" id="ARBA00001974"/>
    </source>
</evidence>
<accession>A0A1M5E2P4</accession>
<evidence type="ECO:0000313" key="7">
    <source>
        <dbReference type="EMBL" id="SHF73341.1"/>
    </source>
</evidence>
<dbReference type="AlphaFoldDB" id="A0A1M5E2P4"/>
<protein>
    <submittedName>
        <fullName evidence="7">Choline dehydrogenase</fullName>
    </submittedName>
</protein>
<keyword evidence="3" id="KW-0285">Flavoprotein</keyword>
<dbReference type="Proteomes" id="UP000184048">
    <property type="component" value="Unassembled WGS sequence"/>
</dbReference>
<dbReference type="Pfam" id="PF05199">
    <property type="entry name" value="GMC_oxred_C"/>
    <property type="match status" value="1"/>
</dbReference>